<proteinExistence type="predicted"/>
<sequence length="144" mass="15873">MLDCPGSGNFLYWLLHGRGKAYEPLSQSEEFTSVKVYHAGTHLCVRITGGDVMTAYPVDLAVRPHPPADMWNEVYKYKFGAGLIAALVCAAIFGLSCLVYKKRWRPEEEHDTAPIVSQGYDNPTLSKDEENGESTHIASATHAS</sequence>
<comment type="caution">
    <text evidence="3">The sequence shown here is derived from an EMBL/GenBank/DDBJ whole genome shotgun (WGS) entry which is preliminary data.</text>
</comment>
<evidence type="ECO:0000313" key="3">
    <source>
        <dbReference type="EMBL" id="ROT67785.1"/>
    </source>
</evidence>
<feature type="transmembrane region" description="Helical" evidence="2">
    <location>
        <begin position="79"/>
        <end position="100"/>
    </location>
</feature>
<evidence type="ECO:0000256" key="2">
    <source>
        <dbReference type="SAM" id="Phobius"/>
    </source>
</evidence>
<evidence type="ECO:0000256" key="1">
    <source>
        <dbReference type="SAM" id="MobiDB-lite"/>
    </source>
</evidence>
<accession>A0A423SUA2</accession>
<gene>
    <name evidence="3" type="ORF">C7M84_014114</name>
</gene>
<keyword evidence="2" id="KW-1133">Transmembrane helix</keyword>
<keyword evidence="4" id="KW-1185">Reference proteome</keyword>
<protein>
    <submittedName>
        <fullName evidence="3">Uncharacterized protein</fullName>
    </submittedName>
</protein>
<reference evidence="3 4" key="2">
    <citation type="submission" date="2019-01" db="EMBL/GenBank/DDBJ databases">
        <title>The decoding of complex shrimp genome reveals the adaptation for benthos swimmer, frequently molting mechanism and breeding impact on genome.</title>
        <authorList>
            <person name="Sun Y."/>
            <person name="Gao Y."/>
            <person name="Yu Y."/>
        </authorList>
    </citation>
    <scope>NUCLEOTIDE SEQUENCE [LARGE SCALE GENOMIC DNA]</scope>
    <source>
        <tissue evidence="3">Muscle</tissue>
    </source>
</reference>
<reference evidence="3 4" key="1">
    <citation type="submission" date="2018-04" db="EMBL/GenBank/DDBJ databases">
        <authorList>
            <person name="Zhang X."/>
            <person name="Yuan J."/>
            <person name="Li F."/>
            <person name="Xiang J."/>
        </authorList>
    </citation>
    <scope>NUCLEOTIDE SEQUENCE [LARGE SCALE GENOMIC DNA]</scope>
    <source>
        <tissue evidence="3">Muscle</tissue>
    </source>
</reference>
<dbReference type="AlphaFoldDB" id="A0A423SUA2"/>
<dbReference type="Proteomes" id="UP000283509">
    <property type="component" value="Unassembled WGS sequence"/>
</dbReference>
<feature type="region of interest" description="Disordered" evidence="1">
    <location>
        <begin position="111"/>
        <end position="144"/>
    </location>
</feature>
<keyword evidence="2" id="KW-0472">Membrane</keyword>
<feature type="compositionally biased region" description="Polar residues" evidence="1">
    <location>
        <begin position="134"/>
        <end position="144"/>
    </location>
</feature>
<dbReference type="OrthoDB" id="6352820at2759"/>
<organism evidence="3 4">
    <name type="scientific">Penaeus vannamei</name>
    <name type="common">Whiteleg shrimp</name>
    <name type="synonym">Litopenaeus vannamei</name>
    <dbReference type="NCBI Taxonomy" id="6689"/>
    <lineage>
        <taxon>Eukaryota</taxon>
        <taxon>Metazoa</taxon>
        <taxon>Ecdysozoa</taxon>
        <taxon>Arthropoda</taxon>
        <taxon>Crustacea</taxon>
        <taxon>Multicrustacea</taxon>
        <taxon>Malacostraca</taxon>
        <taxon>Eumalacostraca</taxon>
        <taxon>Eucarida</taxon>
        <taxon>Decapoda</taxon>
        <taxon>Dendrobranchiata</taxon>
        <taxon>Penaeoidea</taxon>
        <taxon>Penaeidae</taxon>
        <taxon>Penaeus</taxon>
    </lineage>
</organism>
<dbReference type="EMBL" id="QCYY01002758">
    <property type="protein sequence ID" value="ROT67785.1"/>
    <property type="molecule type" value="Genomic_DNA"/>
</dbReference>
<evidence type="ECO:0000313" key="4">
    <source>
        <dbReference type="Proteomes" id="UP000283509"/>
    </source>
</evidence>
<keyword evidence="2" id="KW-0812">Transmembrane</keyword>
<name>A0A423SUA2_PENVA</name>